<dbReference type="InterPro" id="IPR008928">
    <property type="entry name" value="6-hairpin_glycosidase_sf"/>
</dbReference>
<proteinExistence type="predicted"/>
<reference evidence="2 3" key="1">
    <citation type="submission" date="2024-10" db="EMBL/GenBank/DDBJ databases">
        <title>The Natural Products Discovery Center: Release of the First 8490 Sequenced Strains for Exploring Actinobacteria Biosynthetic Diversity.</title>
        <authorList>
            <person name="Kalkreuter E."/>
            <person name="Kautsar S.A."/>
            <person name="Yang D."/>
            <person name="Bader C.D."/>
            <person name="Teijaro C.N."/>
            <person name="Fluegel L."/>
            <person name="Davis C.M."/>
            <person name="Simpson J.R."/>
            <person name="Lauterbach L."/>
            <person name="Steele A.D."/>
            <person name="Gui C."/>
            <person name="Meng S."/>
            <person name="Li G."/>
            <person name="Viehrig K."/>
            <person name="Ye F."/>
            <person name="Su P."/>
            <person name="Kiefer A.F."/>
            <person name="Nichols A."/>
            <person name="Cepeda A.J."/>
            <person name="Yan W."/>
            <person name="Fan B."/>
            <person name="Jiang Y."/>
            <person name="Adhikari A."/>
            <person name="Zheng C.-J."/>
            <person name="Schuster L."/>
            <person name="Cowan T.M."/>
            <person name="Smanski M.J."/>
            <person name="Chevrette M.G."/>
            <person name="De Carvalho L.P.S."/>
            <person name="Shen B."/>
        </authorList>
    </citation>
    <scope>NUCLEOTIDE SEQUENCE [LARGE SCALE GENOMIC DNA]</scope>
    <source>
        <strain evidence="2 3">NPDC000087</strain>
    </source>
</reference>
<dbReference type="Proteomes" id="UP001602245">
    <property type="component" value="Unassembled WGS sequence"/>
</dbReference>
<gene>
    <name evidence="2" type="ORF">ACFY35_41095</name>
</gene>
<comment type="caution">
    <text evidence="2">The sequence shown here is derived from an EMBL/GenBank/DDBJ whole genome shotgun (WGS) entry which is preliminary data.</text>
</comment>
<dbReference type="InterPro" id="IPR012341">
    <property type="entry name" value="6hp_glycosidase-like_sf"/>
</dbReference>
<evidence type="ECO:0000313" key="2">
    <source>
        <dbReference type="EMBL" id="MFF5295869.1"/>
    </source>
</evidence>
<dbReference type="InterPro" id="IPR004888">
    <property type="entry name" value="Glycoside_hydrolase_63"/>
</dbReference>
<dbReference type="Pfam" id="PF22422">
    <property type="entry name" value="MGH1-like_GH"/>
    <property type="match status" value="2"/>
</dbReference>
<sequence>MTSAEQQRITDADTGDVPWRRWGPYLSERQWGSVREDYSPGGDAWNYLTHDQARSRAYRWGEDGIGGLSDDRQLLCLALAMWNGRDPILKERFFGVTNSEGNHGEDVKEYYFYVDGTPTHSYMRMLYKYPQREYPYNDLVQTNRSRGRDQFEYELLDTGIFADERYFDVEVEQAKAGPEDILVRVTVHNRGPETATLRLLPTLWFRNTWRDSRNGEPTLYQMPGVRDAAVVEARHPELGRRWLLVKGEQPLLFTDNESNDERFGGGPNVSPYVKDGIDRFVVHGEKEAVNAALTGTKVAADIALEIPAGESAVVRVRLTDEPVPPEAVRERLGSVFDETVELRRREATEFYDERLAGGMTPDEREVVRQALAGMLWSKQYFGYDVERWLTQHGRDPLDAGQIRNGQWYHLIADDVISMPDAWEYPWFAAWDLAFHTVAFSLIDLHFAKHQLDLLLGRRYLHPNGQIPAYEWNFGDVNPPVHAWATYLVYELDKSHRGGNGDREWLASAFHQLAKNFVWWVNRKDADGNNVFQGGFLGLDNIGVFDRSAPLPTGGHLDQADGTAWMALYCQNMLQIALELAQDDETYVEQAQTYVEHFAWIAAAVNHPGRASMWDEEDGFFYDLLRLPDGGAVRLKVRSMVGLLPLAAATVFDRTVSARHPEIIEEANRFLDAHPSVSAALNKGRFAGRPGTHLLALFDENRLRRILSRLLDEEEFLSPYGIRSVSRFHAEHPFEFDVGGARYTVPYSPAESDSGMFGGNSNWRGPIWFPVNALMIRALLNLYAGYGDDFTVECPTGSGVEMTLFEVAKEISNRLTRIFLPGEDGHRPCFGGQDIFASENWRDLITFSEYFHGDNGAGLGAGHQTGWTGLVAVFPVLFARVSGAELLQHGMSGIFQAVDDEEDRR</sequence>
<accession>A0ABW6WRE3</accession>
<dbReference type="PANTHER" id="PTHR10412:SF10">
    <property type="entry name" value="GLYCOSYL HYDROLASE FAMILY 63 C-TERMINAL DOMAIN-CONTAINING PROTEIN"/>
    <property type="match status" value="1"/>
</dbReference>
<dbReference type="Gene3D" id="1.50.10.10">
    <property type="match status" value="1"/>
</dbReference>
<evidence type="ECO:0000313" key="3">
    <source>
        <dbReference type="Proteomes" id="UP001602245"/>
    </source>
</evidence>
<keyword evidence="3" id="KW-1185">Reference proteome</keyword>
<name>A0ABW6WRE3_9ACTN</name>
<dbReference type="InterPro" id="IPR054491">
    <property type="entry name" value="MGH1-like_GH"/>
</dbReference>
<dbReference type="PANTHER" id="PTHR10412">
    <property type="entry name" value="MANNOSYL-OLIGOSACCHARIDE GLUCOSIDASE"/>
    <property type="match status" value="1"/>
</dbReference>
<feature type="domain" description="Mannosylglycerate hydrolase MGH1-like glycoside hydrolase" evidence="1">
    <location>
        <begin position="697"/>
        <end position="863"/>
    </location>
</feature>
<organism evidence="2 3">
    <name type="scientific">Paractinoplanes globisporus</name>
    <dbReference type="NCBI Taxonomy" id="113565"/>
    <lineage>
        <taxon>Bacteria</taxon>
        <taxon>Bacillati</taxon>
        <taxon>Actinomycetota</taxon>
        <taxon>Actinomycetes</taxon>
        <taxon>Micromonosporales</taxon>
        <taxon>Micromonosporaceae</taxon>
        <taxon>Paractinoplanes</taxon>
    </lineage>
</organism>
<protein>
    <submittedName>
        <fullName evidence="2">Glucosidase</fullName>
    </submittedName>
</protein>
<dbReference type="EMBL" id="JBIAZU010000008">
    <property type="protein sequence ID" value="MFF5295869.1"/>
    <property type="molecule type" value="Genomic_DNA"/>
</dbReference>
<feature type="domain" description="Mannosylglycerate hydrolase MGH1-like glycoside hydrolase" evidence="1">
    <location>
        <begin position="424"/>
        <end position="659"/>
    </location>
</feature>
<evidence type="ECO:0000259" key="1">
    <source>
        <dbReference type="Pfam" id="PF22422"/>
    </source>
</evidence>
<dbReference type="SUPFAM" id="SSF48208">
    <property type="entry name" value="Six-hairpin glycosidases"/>
    <property type="match status" value="1"/>
</dbReference>
<dbReference type="RefSeq" id="WP_020516069.1">
    <property type="nucleotide sequence ID" value="NZ_JBIAZU010000008.1"/>
</dbReference>